<gene>
    <name evidence="3" type="ORF">VP01_125g11</name>
</gene>
<dbReference type="EMBL" id="LAVV01002888">
    <property type="protein sequence ID" value="KNZ62526.1"/>
    <property type="molecule type" value="Genomic_DNA"/>
</dbReference>
<feature type="domain" description="Polysaccharide lyase 14" evidence="2">
    <location>
        <begin position="4"/>
        <end position="126"/>
    </location>
</feature>
<keyword evidence="4" id="KW-1185">Reference proteome</keyword>
<dbReference type="AlphaFoldDB" id="A0A0L6VP87"/>
<sequence length="417" mass="45420">MSRPFAFLQTVKLPGLYGGREAFANTHSKAEGNFQTYVMIREGGTVEFHIHSPLSTRPKRPTCTKPRGTNCNEDDVKFFVGGSSGRVGRGAWTAIRQDVWFASTQNAIGGYNLWINDTFVSGQSNIENLHLLPMENDEFSQTKHVFDDSGTGSSMYQMVGYPASKADGGKLVPYPSDERELDFGGPTKETQADGLSRGTLMTNENSGQPQLAVSGNSSPVGQEPKAPNYSQKVVQQNVTGVNMNNSRNLTTGNVNETKNATNTTSDYRYFGAFPALGIPELAELVKKNSHKVVPALTPQSIDSDKDEDEDEDEDGDEDEEADNNPSGEDLGPSSPSIQGANPNPLLGALGSLFLQHDESLQSNQLRHQPLRFFGFFTAPLSSHMTLPIRESNLEEPGLLLPSVKTFSFSLKPVDYAS</sequence>
<feature type="compositionally biased region" description="Acidic residues" evidence="1">
    <location>
        <begin position="304"/>
        <end position="322"/>
    </location>
</feature>
<evidence type="ECO:0000259" key="2">
    <source>
        <dbReference type="Pfam" id="PF21294"/>
    </source>
</evidence>
<reference evidence="3 4" key="1">
    <citation type="submission" date="2015-08" db="EMBL/GenBank/DDBJ databases">
        <title>Next Generation Sequencing and Analysis of the Genome of Puccinia sorghi L Schw, the Causal Agent of Maize Common Rust.</title>
        <authorList>
            <person name="Rochi L."/>
            <person name="Burguener G."/>
            <person name="Darino M."/>
            <person name="Turjanski A."/>
            <person name="Kreff E."/>
            <person name="Dieguez M.J."/>
            <person name="Sacco F."/>
        </authorList>
    </citation>
    <scope>NUCLEOTIDE SEQUENCE [LARGE SCALE GENOMIC DNA]</scope>
    <source>
        <strain evidence="3 4">RO10H11247</strain>
    </source>
</reference>
<evidence type="ECO:0000313" key="3">
    <source>
        <dbReference type="EMBL" id="KNZ62526.1"/>
    </source>
</evidence>
<feature type="region of interest" description="Disordered" evidence="1">
    <location>
        <begin position="169"/>
        <end position="261"/>
    </location>
</feature>
<dbReference type="OrthoDB" id="2503633at2759"/>
<dbReference type="InterPro" id="IPR048958">
    <property type="entry name" value="Polysacc_lyase_14"/>
</dbReference>
<name>A0A0L6VP87_9BASI</name>
<accession>A0A0L6VP87</accession>
<proteinExistence type="predicted"/>
<feature type="compositionally biased region" description="Polar residues" evidence="1">
    <location>
        <begin position="228"/>
        <end position="261"/>
    </location>
</feature>
<dbReference type="Proteomes" id="UP000037035">
    <property type="component" value="Unassembled WGS sequence"/>
</dbReference>
<organism evidence="3 4">
    <name type="scientific">Puccinia sorghi</name>
    <dbReference type="NCBI Taxonomy" id="27349"/>
    <lineage>
        <taxon>Eukaryota</taxon>
        <taxon>Fungi</taxon>
        <taxon>Dikarya</taxon>
        <taxon>Basidiomycota</taxon>
        <taxon>Pucciniomycotina</taxon>
        <taxon>Pucciniomycetes</taxon>
        <taxon>Pucciniales</taxon>
        <taxon>Pucciniaceae</taxon>
        <taxon>Puccinia</taxon>
    </lineage>
</organism>
<protein>
    <recommendedName>
        <fullName evidence="2">Polysaccharide lyase 14 domain-containing protein</fullName>
    </recommendedName>
</protein>
<dbReference type="VEuPathDB" id="FungiDB:VP01_125g11"/>
<dbReference type="Gene3D" id="2.60.120.200">
    <property type="match status" value="1"/>
</dbReference>
<evidence type="ECO:0000256" key="1">
    <source>
        <dbReference type="SAM" id="MobiDB-lite"/>
    </source>
</evidence>
<evidence type="ECO:0000313" key="4">
    <source>
        <dbReference type="Proteomes" id="UP000037035"/>
    </source>
</evidence>
<comment type="caution">
    <text evidence="3">The sequence shown here is derived from an EMBL/GenBank/DDBJ whole genome shotgun (WGS) entry which is preliminary data.</text>
</comment>
<feature type="compositionally biased region" description="Polar residues" evidence="1">
    <location>
        <begin position="199"/>
        <end position="220"/>
    </location>
</feature>
<dbReference type="STRING" id="27349.A0A0L6VP87"/>
<dbReference type="Pfam" id="PF21294">
    <property type="entry name" value="Polysacc_lyase_14"/>
    <property type="match status" value="1"/>
</dbReference>
<feature type="region of interest" description="Disordered" evidence="1">
    <location>
        <begin position="295"/>
        <end position="342"/>
    </location>
</feature>